<organism evidence="1 2">
    <name type="scientific">Spirulina subsalsa FACHB-351</name>
    <dbReference type="NCBI Taxonomy" id="234711"/>
    <lineage>
        <taxon>Bacteria</taxon>
        <taxon>Bacillati</taxon>
        <taxon>Cyanobacteriota</taxon>
        <taxon>Cyanophyceae</taxon>
        <taxon>Spirulinales</taxon>
        <taxon>Spirulinaceae</taxon>
        <taxon>Spirulina</taxon>
    </lineage>
</organism>
<dbReference type="EMBL" id="JAIHOM010000208">
    <property type="protein sequence ID" value="MCW6038917.1"/>
    <property type="molecule type" value="Genomic_DNA"/>
</dbReference>
<dbReference type="Proteomes" id="UP001526426">
    <property type="component" value="Unassembled WGS sequence"/>
</dbReference>
<proteinExistence type="predicted"/>
<evidence type="ECO:0000313" key="2">
    <source>
        <dbReference type="Proteomes" id="UP001526426"/>
    </source>
</evidence>
<evidence type="ECO:0000313" key="1">
    <source>
        <dbReference type="EMBL" id="MCW6038917.1"/>
    </source>
</evidence>
<accession>A0ABT3LBM3</accession>
<comment type="caution">
    <text evidence="1">The sequence shown here is derived from an EMBL/GenBank/DDBJ whole genome shotgun (WGS) entry which is preliminary data.</text>
</comment>
<reference evidence="1 2" key="1">
    <citation type="submission" date="2021-08" db="EMBL/GenBank/DDBJ databases">
        <title>Draft genome sequence of Spirulina subsalsa with high tolerance to salinity and hype-accumulation of phycocyanin.</title>
        <authorList>
            <person name="Pei H."/>
            <person name="Jiang L."/>
        </authorList>
    </citation>
    <scope>NUCLEOTIDE SEQUENCE [LARGE SCALE GENOMIC DNA]</scope>
    <source>
        <strain evidence="1 2">FACHB-351</strain>
    </source>
</reference>
<sequence>MGDRALGINKGGAISPQYRRVIATYKKQIALWKRQNEKVIASREEGAIALWENGRGTIFPNFLEKTCKVC</sequence>
<protein>
    <submittedName>
        <fullName evidence="1">Uncharacterized protein</fullName>
    </submittedName>
</protein>
<dbReference type="RefSeq" id="WP_265266862.1">
    <property type="nucleotide sequence ID" value="NZ_JAIHOM010000208.1"/>
</dbReference>
<gene>
    <name evidence="1" type="ORF">K4A83_22070</name>
</gene>
<name>A0ABT3LBM3_9CYAN</name>
<keyword evidence="2" id="KW-1185">Reference proteome</keyword>